<evidence type="ECO:0000256" key="4">
    <source>
        <dbReference type="SAM" id="MobiDB-lite"/>
    </source>
</evidence>
<dbReference type="CDD" id="cd04301">
    <property type="entry name" value="NAT_SF"/>
    <property type="match status" value="1"/>
</dbReference>
<evidence type="ECO:0000256" key="2">
    <source>
        <dbReference type="ARBA" id="ARBA00023315"/>
    </source>
</evidence>
<feature type="compositionally biased region" description="Polar residues" evidence="4">
    <location>
        <begin position="209"/>
        <end position="219"/>
    </location>
</feature>
<gene>
    <name evidence="7" type="ORF">MKZ38_008566</name>
</gene>
<feature type="compositionally biased region" description="Basic and acidic residues" evidence="4">
    <location>
        <begin position="391"/>
        <end position="405"/>
    </location>
</feature>
<keyword evidence="8" id="KW-1185">Reference proteome</keyword>
<evidence type="ECO:0000313" key="8">
    <source>
        <dbReference type="Proteomes" id="UP001201980"/>
    </source>
</evidence>
<accession>A0AAD5WVJ3</accession>
<dbReference type="InterPro" id="IPR016181">
    <property type="entry name" value="Acyl_CoA_acyltransferase"/>
</dbReference>
<name>A0AAD5WVJ3_9PEZI</name>
<keyword evidence="5" id="KW-0732">Signal</keyword>
<dbReference type="Proteomes" id="UP001201980">
    <property type="component" value="Unassembled WGS sequence"/>
</dbReference>
<keyword evidence="1" id="KW-0808">Transferase</keyword>
<dbReference type="InterPro" id="IPR045047">
    <property type="entry name" value="Ard1-like"/>
</dbReference>
<feature type="region of interest" description="Disordered" evidence="4">
    <location>
        <begin position="382"/>
        <end position="405"/>
    </location>
</feature>
<dbReference type="EMBL" id="JAKWBI020000059">
    <property type="protein sequence ID" value="KAJ2904236.1"/>
    <property type="molecule type" value="Genomic_DNA"/>
</dbReference>
<evidence type="ECO:0000256" key="3">
    <source>
        <dbReference type="ARBA" id="ARBA00025786"/>
    </source>
</evidence>
<keyword evidence="2" id="KW-0012">Acyltransferase</keyword>
<dbReference type="GO" id="GO:0031415">
    <property type="term" value="C:NatA complex"/>
    <property type="evidence" value="ECO:0007669"/>
    <property type="project" value="InterPro"/>
</dbReference>
<dbReference type="AlphaFoldDB" id="A0AAD5WVJ3"/>
<feature type="compositionally biased region" description="Basic and acidic residues" evidence="4">
    <location>
        <begin position="824"/>
        <end position="844"/>
    </location>
</feature>
<feature type="chain" id="PRO_5041971767" evidence="5">
    <location>
        <begin position="25"/>
        <end position="868"/>
    </location>
</feature>
<dbReference type="GO" id="GO:1990189">
    <property type="term" value="F:protein N-terminal-serine acetyltransferase activity"/>
    <property type="evidence" value="ECO:0007669"/>
    <property type="project" value="TreeGrafter"/>
</dbReference>
<dbReference type="SUPFAM" id="SSF55729">
    <property type="entry name" value="Acyl-CoA N-acyltransferases (Nat)"/>
    <property type="match status" value="1"/>
</dbReference>
<feature type="region of interest" description="Disordered" evidence="4">
    <location>
        <begin position="209"/>
        <end position="253"/>
    </location>
</feature>
<evidence type="ECO:0000256" key="5">
    <source>
        <dbReference type="SAM" id="SignalP"/>
    </source>
</evidence>
<protein>
    <submittedName>
        <fullName evidence="7">Acyl-CoA N-acyltransferase</fullName>
    </submittedName>
</protein>
<evidence type="ECO:0000259" key="6">
    <source>
        <dbReference type="PROSITE" id="PS51186"/>
    </source>
</evidence>
<dbReference type="PANTHER" id="PTHR23091">
    <property type="entry name" value="N-TERMINAL ACETYLTRANSFERASE"/>
    <property type="match status" value="1"/>
</dbReference>
<dbReference type="PROSITE" id="PS51186">
    <property type="entry name" value="GNAT"/>
    <property type="match status" value="1"/>
</dbReference>
<comment type="similarity">
    <text evidence="3">Belongs to the acetyltransferase family. ARD1 subfamily.</text>
</comment>
<evidence type="ECO:0000256" key="1">
    <source>
        <dbReference type="ARBA" id="ARBA00022679"/>
    </source>
</evidence>
<dbReference type="GO" id="GO:1990190">
    <property type="term" value="F:protein-N-terminal-glutamate acetyltransferase activity"/>
    <property type="evidence" value="ECO:0007669"/>
    <property type="project" value="TreeGrafter"/>
</dbReference>
<feature type="signal peptide" evidence="5">
    <location>
        <begin position="1"/>
        <end position="24"/>
    </location>
</feature>
<organism evidence="7 8">
    <name type="scientific">Zalerion maritima</name>
    <dbReference type="NCBI Taxonomy" id="339359"/>
    <lineage>
        <taxon>Eukaryota</taxon>
        <taxon>Fungi</taxon>
        <taxon>Dikarya</taxon>
        <taxon>Ascomycota</taxon>
        <taxon>Pezizomycotina</taxon>
        <taxon>Sordariomycetes</taxon>
        <taxon>Lulworthiomycetidae</taxon>
        <taxon>Lulworthiales</taxon>
        <taxon>Lulworthiaceae</taxon>
        <taxon>Zalerion</taxon>
    </lineage>
</organism>
<feature type="domain" description="N-acetyltransferase" evidence="6">
    <location>
        <begin position="630"/>
        <end position="791"/>
    </location>
</feature>
<dbReference type="Pfam" id="PF00583">
    <property type="entry name" value="Acetyltransf_1"/>
    <property type="match status" value="1"/>
</dbReference>
<feature type="region of interest" description="Disordered" evidence="4">
    <location>
        <begin position="330"/>
        <end position="357"/>
    </location>
</feature>
<reference evidence="7" key="1">
    <citation type="submission" date="2022-07" db="EMBL/GenBank/DDBJ databases">
        <title>Draft genome sequence of Zalerion maritima ATCC 34329, a (micro)plastics degrading marine fungus.</title>
        <authorList>
            <person name="Paco A."/>
            <person name="Goncalves M.F.M."/>
            <person name="Rocha-Santos T.A.P."/>
            <person name="Alves A."/>
        </authorList>
    </citation>
    <scope>NUCLEOTIDE SEQUENCE</scope>
    <source>
        <strain evidence="7">ATCC 34329</strain>
    </source>
</reference>
<dbReference type="Gene3D" id="3.40.630.30">
    <property type="match status" value="1"/>
</dbReference>
<evidence type="ECO:0000313" key="7">
    <source>
        <dbReference type="EMBL" id="KAJ2904236.1"/>
    </source>
</evidence>
<feature type="region of interest" description="Disordered" evidence="4">
    <location>
        <begin position="801"/>
        <end position="868"/>
    </location>
</feature>
<dbReference type="InterPro" id="IPR000182">
    <property type="entry name" value="GNAT_dom"/>
</dbReference>
<comment type="caution">
    <text evidence="7">The sequence shown here is derived from an EMBL/GenBank/DDBJ whole genome shotgun (WGS) entry which is preliminary data.</text>
</comment>
<proteinExistence type="inferred from homology"/>
<sequence length="868" mass="96831">MSSASTLHITTMIFLLETNMGLSAKAITWTRAVNIKKLAPNGGQVAQDMHATLLKVPDAGGLIPFKYAAGHSPVLRDIIPDEFVTEFTKYVADNKLHNVLALKVVDLGEKHSENKVETRSKASGASLVLTGWFGPRQVPTGPDQIPPGEYWNEEAVGPKKTNGVRLAPLLDRCRVYGDAANKWPIGWTPPEFIERRRQELQRVRDLLNGSESPANSITPIDTGPPANIIGDPSPKLGRRKTGSKEGNDSAVRGRAGHIAGARRISINLDGTKRSAAQESVPEVLPGKKRRRDFNAESEDYKEERPAKIRTARPRTTKRNFGKRAIITEFSSRTLRSRKRRRGVNADDENDKKERPIAKPRTINTATTAAAAKTTFSKPFIARKTHKRKRPHDVNTEDKEKEPERAKRVYRTRPKRNTASPIMLAYHIPSYAVRGDHLVTSLSSVTTIRPPRMSTIVPVRWEAWVGPWDVLRFSRLQPRWSNTAASDRRLHNCPIVFGNPMLLPQQPVPSYQARGPKEATCICSQPLVPLYSLQHPTSHVQQKQLALFVFSATRLGHPAVALPSPKLTASATSNRPHQESSRALWLWLGFATLEAQKSQITKRTAAVTISPLPPLPPILPASTLPSTASKMDIRLLRPSDIPLIQHANLENLPENYFLKYYLYHALSWPQLSYVAVDASRPKKTPYDYPKIVGYVLAKMEEEPADGVQHGHITSLSVMRTHRRLGIAEKLMRQSQLAMVETFSAHYVSLHVRVSNQAAIHLYQQTLAFSCERTEAKYYADGEDAFCMRLNLDEIRDQVREQLASMDGPDDAKSEDVDEGDAVGDVGRDPDAKKDANGETEKSDKEKKKKVKVGRPLGVGALVEKDDRKQ</sequence>
<dbReference type="PANTHER" id="PTHR23091:SF4">
    <property type="entry name" value="N-TERMINAL AMINO-ACID N(ALPHA)-ACETYLTRANSFERASE NATA"/>
    <property type="match status" value="1"/>
</dbReference>